<feature type="domain" description="Anamorsin N-terminal" evidence="12">
    <location>
        <begin position="25"/>
        <end position="178"/>
    </location>
</feature>
<gene>
    <name evidence="13" type="ORF">LSAA_13449</name>
</gene>
<evidence type="ECO:0000256" key="7">
    <source>
        <dbReference type="ARBA" id="ARBA00023004"/>
    </source>
</evidence>
<dbReference type="EMBL" id="HG994586">
    <property type="protein sequence ID" value="CAF2997412.1"/>
    <property type="molecule type" value="Genomic_DNA"/>
</dbReference>
<evidence type="ECO:0000256" key="4">
    <source>
        <dbReference type="ARBA" id="ARBA00022490"/>
    </source>
</evidence>
<keyword evidence="8 10" id="KW-0411">Iron-sulfur</keyword>
<keyword evidence="4 10" id="KW-0963">Cytoplasm</keyword>
<evidence type="ECO:0000256" key="9">
    <source>
        <dbReference type="ARBA" id="ARBA00023128"/>
    </source>
</evidence>
<dbReference type="Proteomes" id="UP000675881">
    <property type="component" value="Chromosome 7"/>
</dbReference>
<dbReference type="Pfam" id="PF05093">
    <property type="entry name" value="CIAPIN1"/>
    <property type="match status" value="1"/>
</dbReference>
<feature type="binding site" evidence="10">
    <location>
        <position position="281"/>
    </location>
    <ligand>
        <name>[4Fe-4S] cluster</name>
        <dbReference type="ChEBI" id="CHEBI:49883"/>
    </ligand>
</feature>
<comment type="function">
    <text evidence="10">Component of the cytosolic iron-sulfur (Fe-S) protein assembly (CIA) machinery. Required for the maturation of extramitochondrial Fe-S proteins. Part of an electron transfer chain functioning in an early step of cytosolic Fe-S biogenesis, facilitating the de novo assembly of a [4Fe-4S] cluster on the cytosolic Fe-S scaffold complex. Electrons are transferred from NADPH via a FAD- and FMN-containing diflavin oxidoreductase. Together with the diflavin oxidoreductase, also required for the assembly of the diferric tyrosyl radical cofactor of ribonucleotide reductase (RNR), probably by providing electrons for reduction during radical cofactor maturation in the catalytic small subunit.</text>
</comment>
<keyword evidence="7 10" id="KW-0408">Iron</keyword>
<feature type="region of interest" description="Fe-S binding site B" evidence="10">
    <location>
        <begin position="267"/>
        <end position="281"/>
    </location>
</feature>
<comment type="cofactor">
    <cofactor evidence="10">
        <name>[2Fe-2S] cluster</name>
        <dbReference type="ChEBI" id="CHEBI:190135"/>
    </cofactor>
</comment>
<evidence type="ECO:0000256" key="10">
    <source>
        <dbReference type="HAMAP-Rule" id="MF_03115"/>
    </source>
</evidence>
<evidence type="ECO:0000256" key="8">
    <source>
        <dbReference type="ARBA" id="ARBA00023014"/>
    </source>
</evidence>
<dbReference type="GO" id="GO:0051537">
    <property type="term" value="F:2 iron, 2 sulfur cluster binding"/>
    <property type="evidence" value="ECO:0007669"/>
    <property type="project" value="UniProtKB-UniRule"/>
</dbReference>
<dbReference type="GO" id="GO:0051539">
    <property type="term" value="F:4 iron, 4 sulfur cluster binding"/>
    <property type="evidence" value="ECO:0007669"/>
    <property type="project" value="UniProtKB-KW"/>
</dbReference>
<accession>A0A7R8D1P2</accession>
<dbReference type="InterPro" id="IPR029063">
    <property type="entry name" value="SAM-dependent_MTases_sf"/>
</dbReference>
<comment type="domain">
    <text evidence="10">The C-terminal domain binds 2 Fe-S clusters but is otherwise mostly in an intrinsically disordered conformation.</text>
</comment>
<dbReference type="InterPro" id="IPR049011">
    <property type="entry name" value="Anamorsin_N_metazoan"/>
</dbReference>
<evidence type="ECO:0000256" key="2">
    <source>
        <dbReference type="ARBA" id="ARBA00008169"/>
    </source>
</evidence>
<sequence>MYLKESWESHLVEKMDIDTFEIKSGEKVLLLWKAMPNDESIFDNYISRIHEIVFPGRGLVYSHNVDAFEQVLDQFPWKFDVVLSGVIRPFTINHELELLSKIVEVSKPAARFYLTQFQNPRFSSAVKLCGIHEKSVSPLGNEILTTEASKEINDTYHRTAPVEVNFHSCLFPSFEMGSITATGLIDSKKPQPVGNVWSLPDDDLNDADNIDSEDLLDPEDLKKPEASELRVCGTTGKRKACKDCSCGLREELDAGKEPGTKDVNSSCGSCYLGDAFRCASCPYLGMPAFKPGWSICNGFQCSAHWPRNQFMMIAVLNQDKSLPLLYLCHSKRSTPWSTKQPSIKCSPYNYHNKDPGSPDAQPMCEFAMYNYVELANE</sequence>
<feature type="short sequence motif" description="Cx2C motif 1" evidence="10">
    <location>
        <begin position="267"/>
        <end position="270"/>
    </location>
</feature>
<comment type="domain">
    <text evidence="10">The N-terminal domain has structural similarity with S-adenosyl-L-methionine-dependent methyltransferases, but does not bind S-adenosyl-L-methionine. It is required for correct assembly of the 2 Fe-S clusters.</text>
</comment>
<dbReference type="GO" id="GO:0046872">
    <property type="term" value="F:metal ion binding"/>
    <property type="evidence" value="ECO:0007669"/>
    <property type="project" value="UniProtKB-KW"/>
</dbReference>
<evidence type="ECO:0000313" key="14">
    <source>
        <dbReference type="Proteomes" id="UP000675881"/>
    </source>
</evidence>
<comment type="subunit">
    <text evidence="10">Monomer.</text>
</comment>
<dbReference type="Gene3D" id="3.40.50.150">
    <property type="entry name" value="Vaccinia Virus protein VP39"/>
    <property type="match status" value="1"/>
</dbReference>
<evidence type="ECO:0000256" key="6">
    <source>
        <dbReference type="ARBA" id="ARBA00022723"/>
    </source>
</evidence>
<dbReference type="OrthoDB" id="311633at2759"/>
<dbReference type="GO" id="GO:0016226">
    <property type="term" value="P:iron-sulfur cluster assembly"/>
    <property type="evidence" value="ECO:0007669"/>
    <property type="project" value="UniProtKB-UniRule"/>
</dbReference>
<dbReference type="InterPro" id="IPR046408">
    <property type="entry name" value="CIAPIN1"/>
</dbReference>
<feature type="binding site" evidence="10">
    <location>
        <position position="232"/>
    </location>
    <ligand>
        <name>[2Fe-2S] cluster</name>
        <dbReference type="ChEBI" id="CHEBI:190135"/>
    </ligand>
</feature>
<reference evidence="13" key="1">
    <citation type="submission" date="2021-02" db="EMBL/GenBank/DDBJ databases">
        <authorList>
            <person name="Bekaert M."/>
        </authorList>
    </citation>
    <scope>NUCLEOTIDE SEQUENCE</scope>
    <source>
        <strain evidence="13">IoA-00</strain>
    </source>
</reference>
<feature type="binding site" evidence="10">
    <location>
        <position position="246"/>
    </location>
    <ligand>
        <name>[2Fe-2S] cluster</name>
        <dbReference type="ChEBI" id="CHEBI:190135"/>
    </ligand>
</feature>
<evidence type="ECO:0000313" key="13">
    <source>
        <dbReference type="EMBL" id="CAF2997412.1"/>
    </source>
</evidence>
<dbReference type="HAMAP" id="MF_03115">
    <property type="entry name" value="Anamorsin"/>
    <property type="match status" value="1"/>
</dbReference>
<dbReference type="PANTHER" id="PTHR13273">
    <property type="entry name" value="ANAMORSIN"/>
    <property type="match status" value="1"/>
</dbReference>
<feature type="binding site" evidence="10">
    <location>
        <position position="270"/>
    </location>
    <ligand>
        <name>[4Fe-4S] cluster</name>
        <dbReference type="ChEBI" id="CHEBI:49883"/>
    </ligand>
</feature>
<comment type="cofactor">
    <cofactor evidence="1 10">
        <name>[4Fe-4S] cluster</name>
        <dbReference type="ChEBI" id="CHEBI:49883"/>
    </cofactor>
</comment>
<feature type="binding site" evidence="10">
    <location>
        <position position="241"/>
    </location>
    <ligand>
        <name>[2Fe-2S] cluster</name>
        <dbReference type="ChEBI" id="CHEBI:190135"/>
    </ligand>
</feature>
<evidence type="ECO:0000256" key="3">
    <source>
        <dbReference type="ARBA" id="ARBA00022485"/>
    </source>
</evidence>
<dbReference type="PANTHER" id="PTHR13273:SF14">
    <property type="entry name" value="ANAMORSIN"/>
    <property type="match status" value="1"/>
</dbReference>
<comment type="domain">
    <text evidence="10">The twin Cx2C motifs are involved in the recognition by the mitochondrial MIA40-ERV1 disulfide relay system. The formation of 2 disulfide bonds in the Cx2C motifs through dithiol/disulfide exchange reactions effectively traps the protein in the mitochondrial intermembrane space.</text>
</comment>
<feature type="binding site" evidence="10">
    <location>
        <position position="244"/>
    </location>
    <ligand>
        <name>[2Fe-2S] cluster</name>
        <dbReference type="ChEBI" id="CHEBI:190135"/>
    </ligand>
</feature>
<feature type="binding site" evidence="10">
    <location>
        <position position="278"/>
    </location>
    <ligand>
        <name>[4Fe-4S] cluster</name>
        <dbReference type="ChEBI" id="CHEBI:49883"/>
    </ligand>
</feature>
<dbReference type="GO" id="GO:0005758">
    <property type="term" value="C:mitochondrial intermembrane space"/>
    <property type="evidence" value="ECO:0007669"/>
    <property type="project" value="UniProtKB-SubCell"/>
</dbReference>
<evidence type="ECO:0000259" key="11">
    <source>
        <dbReference type="Pfam" id="PF05093"/>
    </source>
</evidence>
<evidence type="ECO:0000256" key="1">
    <source>
        <dbReference type="ARBA" id="ARBA00001966"/>
    </source>
</evidence>
<name>A0A7R8D1P2_LEPSM</name>
<dbReference type="AlphaFoldDB" id="A0A7R8D1P2"/>
<organism evidence="13 14">
    <name type="scientific">Lepeophtheirus salmonis</name>
    <name type="common">Salmon louse</name>
    <name type="synonym">Caligus salmonis</name>
    <dbReference type="NCBI Taxonomy" id="72036"/>
    <lineage>
        <taxon>Eukaryota</taxon>
        <taxon>Metazoa</taxon>
        <taxon>Ecdysozoa</taxon>
        <taxon>Arthropoda</taxon>
        <taxon>Crustacea</taxon>
        <taxon>Multicrustacea</taxon>
        <taxon>Hexanauplia</taxon>
        <taxon>Copepoda</taxon>
        <taxon>Siphonostomatoida</taxon>
        <taxon>Caligidae</taxon>
        <taxon>Lepeophtheirus</taxon>
    </lineage>
</organism>
<proteinExistence type="inferred from homology"/>
<keyword evidence="5 10" id="KW-0001">2Fe-2S</keyword>
<evidence type="ECO:0000259" key="12">
    <source>
        <dbReference type="Pfam" id="PF20922"/>
    </source>
</evidence>
<feature type="short sequence motif" description="Cx2C motif 2" evidence="10">
    <location>
        <begin position="278"/>
        <end position="281"/>
    </location>
</feature>
<keyword evidence="6 10" id="KW-0479">Metal-binding</keyword>
<feature type="domain" description="Anamorsin C-terminal" evidence="11">
    <location>
        <begin position="261"/>
        <end position="294"/>
    </location>
</feature>
<comment type="subcellular location">
    <subcellularLocation>
        <location evidence="10">Cytoplasm</location>
    </subcellularLocation>
    <subcellularLocation>
        <location evidence="10">Mitochondrion intermembrane space</location>
    </subcellularLocation>
</comment>
<keyword evidence="14" id="KW-1185">Reference proteome</keyword>
<keyword evidence="3 10" id="KW-0004">4Fe-4S</keyword>
<feature type="binding site" evidence="10">
    <location>
        <position position="267"/>
    </location>
    <ligand>
        <name>[4Fe-4S] cluster</name>
        <dbReference type="ChEBI" id="CHEBI:49883"/>
    </ligand>
</feature>
<dbReference type="InterPro" id="IPR007785">
    <property type="entry name" value="Anamorsin"/>
</dbReference>
<protein>
    <recommendedName>
        <fullName evidence="10">Anamorsin homolog</fullName>
    </recommendedName>
    <alternativeName>
        <fullName evidence="10">Fe-S cluster assembly protein DRE2 homolog</fullName>
    </alternativeName>
</protein>
<comment type="caution">
    <text evidence="10">Lacks conserved residue(s) required for the propagation of feature annotation.</text>
</comment>
<comment type="similarity">
    <text evidence="2 10">Belongs to the anamorsin family.</text>
</comment>
<dbReference type="Pfam" id="PF20922">
    <property type="entry name" value="Anamorsin_N"/>
    <property type="match status" value="1"/>
</dbReference>
<evidence type="ECO:0000256" key="5">
    <source>
        <dbReference type="ARBA" id="ARBA00022714"/>
    </source>
</evidence>
<keyword evidence="9 10" id="KW-0496">Mitochondrion</keyword>
<dbReference type="GO" id="GO:0009055">
    <property type="term" value="F:electron transfer activity"/>
    <property type="evidence" value="ECO:0007669"/>
    <property type="project" value="UniProtKB-UniRule"/>
</dbReference>